<accession>A0A9Q5HXP7</accession>
<evidence type="ECO:0000313" key="1">
    <source>
        <dbReference type="EMBL" id="OCB87938.1"/>
    </source>
</evidence>
<evidence type="ECO:0000313" key="2">
    <source>
        <dbReference type="Proteomes" id="UP000757232"/>
    </source>
</evidence>
<dbReference type="EMBL" id="LNZH02000186">
    <property type="protein sequence ID" value="OCB87938.1"/>
    <property type="molecule type" value="Genomic_DNA"/>
</dbReference>
<organism evidence="1 2">
    <name type="scientific">Sanghuangporus baumii</name>
    <name type="common">Phellinus baumii</name>
    <dbReference type="NCBI Taxonomy" id="108892"/>
    <lineage>
        <taxon>Eukaryota</taxon>
        <taxon>Fungi</taxon>
        <taxon>Dikarya</taxon>
        <taxon>Basidiomycota</taxon>
        <taxon>Agaricomycotina</taxon>
        <taxon>Agaricomycetes</taxon>
        <taxon>Hymenochaetales</taxon>
        <taxon>Hymenochaetaceae</taxon>
        <taxon>Sanghuangporus</taxon>
    </lineage>
</organism>
<sequence length="175" mass="19769">MSANPALPPRLEHLSDWAKQNLTELITAASNDDFNTAFDQFISKHVKKIVFNDRELTRTEYKQRLLKERHNFVGATINIRNVVEVPKVEKGGETTEASGNVGLFYNAQYREGPGPRNPSGPNSDVFIPHNIHSSLNIEVEQDSSVLGPVFEERRRVFNLNQVYLEDQFSIQAASS</sequence>
<comment type="caution">
    <text evidence="1">The sequence shown here is derived from an EMBL/GenBank/DDBJ whole genome shotgun (WGS) entry which is preliminary data.</text>
</comment>
<name>A0A9Q5HXP7_SANBA</name>
<dbReference type="OrthoDB" id="3188871at2759"/>
<reference evidence="1" key="1">
    <citation type="submission" date="2016-06" db="EMBL/GenBank/DDBJ databases">
        <title>Draft Genome sequence of the fungus Inonotus baumii.</title>
        <authorList>
            <person name="Zhu H."/>
            <person name="Lin W."/>
        </authorList>
    </citation>
    <scope>NUCLEOTIDE SEQUENCE</scope>
    <source>
        <strain evidence="1">821</strain>
    </source>
</reference>
<protein>
    <submittedName>
        <fullName evidence="1">Uncharacterized protein</fullName>
    </submittedName>
</protein>
<dbReference type="AlphaFoldDB" id="A0A9Q5HXP7"/>
<gene>
    <name evidence="1" type="ORF">A7U60_g4895</name>
</gene>
<proteinExistence type="predicted"/>
<keyword evidence="2" id="KW-1185">Reference proteome</keyword>
<dbReference type="Proteomes" id="UP000757232">
    <property type="component" value="Unassembled WGS sequence"/>
</dbReference>